<feature type="signal peptide" evidence="1">
    <location>
        <begin position="1"/>
        <end position="17"/>
    </location>
</feature>
<sequence>MHIVAALLAIATAHVSAEAVTTEGIKVHPDGIVTLDLTRMGSADKADHMDTHTWTWLPELRRFADSLATEGGWSSAGLLRLRTALVSPTSVVSRVSGETASLAEWLRRDALYLSSSSSSYFSASSVQGDASSDSSFSPLTIAVETGDCGLHSVRRIHFMPHDCTYDNSDSAFNNDPFEDVYHSDNQNSLTRSFSSWANKSSPNSAGFTLCASACRDPVVRISDMWAKTDPLGVPTRLALFSPTPISECSALHLLTVSKFFGIPGPSPSNLDKSYIWNDDRVAIMTADPILKSEGCVANVDAAIKDLPIKDREMMRQADPMSECEDALDGLDWKLFGKVYEEYILKKDDEYPAWPSFARIFSAYIPTFESSNWDTALGSLPCSDWAKWTALHPIASPAHIPILNLDGPSVSTVSDLIHLSLKLSSSRNNVHPQATHIPDSFLADFSTVCDKCRRIQTISMRSIFKAAKDVTPVACRNTLLGGRSERVSEFLTTHRSELERIMLGLSGTTGSTFERTEKATGDELHFQGGSDELGISGSGGGGSGGSGASGSVAEGGVLGSLFGKELSDRGKLLTTSNGDTVLYFDRCPSSARLQFSLPLTLLNLKYSVGRKNLKAVYLRITNNISVPYETSFSSAKESQTTLPSEYIIKSFNRWFEFDGFEESAVLKFSSDGSHLDMDIAFKRDLTGRYLMAVGFNFAKASKMDEFSVPLVCGYSPEVAVGSVPRIQLPHSNPLIDFHFANGDGLGSLSAPTKYHVASFDLQSLSENTPFLMAHLSFLAGQSSFLVLQNSRHLSHNDANPLQLPSAFKSKLVVTDPCDGSVSGASAVSGGRLVYRADLVVVETCLEADVGDIEEAVTMLAPGVEIPVVSVVTSKKDKNQKIIIINVNWQPQNFGTHAYEAKLLLFLMEYFRITLGHPMVVAGQFGDHVGNILKIALEETGTWRTFFAPSSPTVDSFVWAPFVPEIPRSAYHRDASARHAPVAYTSPIESCLAPSNSSLVNICDTVKEYAKSFRKAVGGIIAEDRLLAKHTRCANEISNHLPIVYTINQGGEPLTVVSFNLGGLSLSRISRLQKTPLFTYLAEFDIVLLQTTRSAGANLGDEPEEEFDSEKVGVRLTELLTQQLLASSEVKSKLKSHTIGFQHHTKKFFRSRRATRLAGMEGATNLHILYKEIIPKKATIPRRLEMLNCTSEQYGPSSSLLGCLFSVKTSEYFIVATLDDEIYLHTPTTSNGARYNPVTSLIESTGQDRARFIPPVIASSMLSPLSNPDADLPVEQVGVMKQLYNSLCMRRGWNVTETDCSKYPVMAAFTGTWGWGAAFKRDGRKGKLNGTFAEFRATMDGVEKEIIRKNQIGDRKFPTGHNSKLRVRAITPAERVSRDYLKLLFDDEPASGLYGWFSGGQGGAQVQWPYWTDQSGYFSDYAVLWTSRDALASESDDPQHPTSTDSEAEMPSYAAYVDPFLGSPLCTQADALSNPNCRSTAPACANSRIRGVGSRLEAGGRGGVGAAERRGWSLWGDGEGYNGGGRFSGVCKADVGHDEL</sequence>
<feature type="chain" id="PRO_5021289887" evidence="1">
    <location>
        <begin position="18"/>
        <end position="1538"/>
    </location>
</feature>
<name>A0A507FNL6_9FUNG</name>
<comment type="caution">
    <text evidence="2">The sequence shown here is derived from an EMBL/GenBank/DDBJ whole genome shotgun (WGS) entry which is preliminary data.</text>
</comment>
<evidence type="ECO:0000313" key="2">
    <source>
        <dbReference type="EMBL" id="TPX77280.1"/>
    </source>
</evidence>
<reference evidence="2 3" key="1">
    <citation type="journal article" date="2019" name="Sci. Rep.">
        <title>Comparative genomics of chytrid fungi reveal insights into the obligate biotrophic and pathogenic lifestyle of Synchytrium endobioticum.</title>
        <authorList>
            <person name="van de Vossenberg B.T.L.H."/>
            <person name="Warris S."/>
            <person name="Nguyen H.D.T."/>
            <person name="van Gent-Pelzer M.P.E."/>
            <person name="Joly D.L."/>
            <person name="van de Geest H.C."/>
            <person name="Bonants P.J.M."/>
            <person name="Smith D.S."/>
            <person name="Levesque C.A."/>
            <person name="van der Lee T.A.J."/>
        </authorList>
    </citation>
    <scope>NUCLEOTIDE SEQUENCE [LARGE SCALE GENOMIC DNA]</scope>
    <source>
        <strain evidence="2 3">CBS 675.73</strain>
    </source>
</reference>
<keyword evidence="1" id="KW-0732">Signal</keyword>
<gene>
    <name evidence="2" type="ORF">CcCBS67573_g01417</name>
</gene>
<dbReference type="EMBL" id="QEAP01000024">
    <property type="protein sequence ID" value="TPX77280.1"/>
    <property type="molecule type" value="Genomic_DNA"/>
</dbReference>
<dbReference type="Proteomes" id="UP000320333">
    <property type="component" value="Unassembled WGS sequence"/>
</dbReference>
<accession>A0A507FNL6</accession>
<dbReference type="OrthoDB" id="2110408at2759"/>
<evidence type="ECO:0000313" key="3">
    <source>
        <dbReference type="Proteomes" id="UP000320333"/>
    </source>
</evidence>
<organism evidence="2 3">
    <name type="scientific">Chytriomyces confervae</name>
    <dbReference type="NCBI Taxonomy" id="246404"/>
    <lineage>
        <taxon>Eukaryota</taxon>
        <taxon>Fungi</taxon>
        <taxon>Fungi incertae sedis</taxon>
        <taxon>Chytridiomycota</taxon>
        <taxon>Chytridiomycota incertae sedis</taxon>
        <taxon>Chytridiomycetes</taxon>
        <taxon>Chytridiales</taxon>
        <taxon>Chytriomycetaceae</taxon>
        <taxon>Chytriomyces</taxon>
    </lineage>
</organism>
<protein>
    <submittedName>
        <fullName evidence="2">Uncharacterized protein</fullName>
    </submittedName>
</protein>
<evidence type="ECO:0000256" key="1">
    <source>
        <dbReference type="SAM" id="SignalP"/>
    </source>
</evidence>
<keyword evidence="3" id="KW-1185">Reference proteome</keyword>
<proteinExistence type="predicted"/>